<comment type="caution">
    <text evidence="1">The sequence shown here is derived from an EMBL/GenBank/DDBJ whole genome shotgun (WGS) entry which is preliminary data.</text>
</comment>
<proteinExistence type="predicted"/>
<dbReference type="EMBL" id="WWSR01000012">
    <property type="protein sequence ID" value="MZJ39789.1"/>
    <property type="molecule type" value="Genomic_DNA"/>
</dbReference>
<protein>
    <submittedName>
        <fullName evidence="1">Uncharacterized protein</fullName>
    </submittedName>
</protein>
<reference evidence="1 2" key="1">
    <citation type="journal article" date="2019" name="Nat. Med.">
        <title>A library of human gut bacterial isolates paired with longitudinal multiomics data enables mechanistic microbiome research.</title>
        <authorList>
            <person name="Poyet M."/>
            <person name="Groussin M."/>
            <person name="Gibbons S.M."/>
            <person name="Avila-Pacheco J."/>
            <person name="Jiang X."/>
            <person name="Kearney S.M."/>
            <person name="Perrotta A.R."/>
            <person name="Berdy B."/>
            <person name="Zhao S."/>
            <person name="Lieberman T.D."/>
            <person name="Swanson P.K."/>
            <person name="Smith M."/>
            <person name="Roesemann S."/>
            <person name="Alexander J.E."/>
            <person name="Rich S.A."/>
            <person name="Livny J."/>
            <person name="Vlamakis H."/>
            <person name="Clish C."/>
            <person name="Bullock K."/>
            <person name="Deik A."/>
            <person name="Scott J."/>
            <person name="Pierce K.A."/>
            <person name="Xavier R.J."/>
            <person name="Alm E.J."/>
        </authorList>
    </citation>
    <scope>NUCLEOTIDE SEQUENCE [LARGE SCALE GENOMIC DNA]</scope>
    <source>
        <strain evidence="1 2">BIOML-A20</strain>
    </source>
</reference>
<dbReference type="AlphaFoldDB" id="A0A6N9JK40"/>
<sequence length="71" mass="7842">MITTDNTQYHQNEGEVVSNRFEKLSIKISNDIEIPVNQHVIPTGVVAKVYGDYRNQLSITADGITVIPAKG</sequence>
<evidence type="ECO:0000313" key="1">
    <source>
        <dbReference type="EMBL" id="MZJ39789.1"/>
    </source>
</evidence>
<dbReference type="RefSeq" id="WP_161160689.1">
    <property type="nucleotide sequence ID" value="NZ_WWSR01000012.1"/>
</dbReference>
<gene>
    <name evidence="1" type="ORF">GT464_07505</name>
</gene>
<accession>A0A6N9JK40</accession>
<organism evidence="1 2">
    <name type="scientific">Collinsella aerofaciens</name>
    <dbReference type="NCBI Taxonomy" id="74426"/>
    <lineage>
        <taxon>Bacteria</taxon>
        <taxon>Bacillati</taxon>
        <taxon>Actinomycetota</taxon>
        <taxon>Coriobacteriia</taxon>
        <taxon>Coriobacteriales</taxon>
        <taxon>Coriobacteriaceae</taxon>
        <taxon>Collinsella</taxon>
    </lineage>
</organism>
<name>A0A6N9JK40_9ACTN</name>
<dbReference type="Proteomes" id="UP000469380">
    <property type="component" value="Unassembled WGS sequence"/>
</dbReference>
<evidence type="ECO:0000313" key="2">
    <source>
        <dbReference type="Proteomes" id="UP000469380"/>
    </source>
</evidence>